<comment type="caution">
    <text evidence="7">The sequence shown here is derived from an EMBL/GenBank/DDBJ whole genome shotgun (WGS) entry which is preliminary data.</text>
</comment>
<dbReference type="GO" id="GO:0015171">
    <property type="term" value="F:amino acid transmembrane transporter activity"/>
    <property type="evidence" value="ECO:0007669"/>
    <property type="project" value="TreeGrafter"/>
</dbReference>
<comment type="subcellular location">
    <subcellularLocation>
        <location evidence="1">Cell membrane</location>
        <topology evidence="1">Multi-pass membrane protein</topology>
    </subcellularLocation>
</comment>
<evidence type="ECO:0000313" key="7">
    <source>
        <dbReference type="EMBL" id="MBB4691622.1"/>
    </source>
</evidence>
<sequence length="202" mass="20574">MNTWAFILVVALGAMSPGPDFAVVVRHSVVSGRGHGMATAAGIAAGVFVWAAAAASGVAALIAWAPGALTALKLVGAGYLLYLGVRSLRSGGQAAAVEPGARKSKRAAFRDGLLCNVLNPKAAVFFVALLPQFLPAEPGIADTVVLSGLAVAVTIVWFTSVAALVSALRRLLDRAPVRRAIDRVTGVVLIGLGVRLAVTSAR</sequence>
<keyword evidence="5 6" id="KW-0472">Membrane</keyword>
<keyword evidence="8" id="KW-1185">Reference proteome</keyword>
<dbReference type="EMBL" id="JACHMF010000001">
    <property type="protein sequence ID" value="MBB4691622.1"/>
    <property type="molecule type" value="Genomic_DNA"/>
</dbReference>
<dbReference type="Pfam" id="PF01810">
    <property type="entry name" value="LysE"/>
    <property type="match status" value="1"/>
</dbReference>
<evidence type="ECO:0000256" key="1">
    <source>
        <dbReference type="ARBA" id="ARBA00004651"/>
    </source>
</evidence>
<feature type="transmembrane region" description="Helical" evidence="6">
    <location>
        <begin position="146"/>
        <end position="168"/>
    </location>
</feature>
<proteinExistence type="predicted"/>
<dbReference type="RefSeq" id="WP_203721903.1">
    <property type="nucleotide sequence ID" value="NZ_BOMC01000004.1"/>
</dbReference>
<keyword evidence="2" id="KW-1003">Cell membrane</keyword>
<evidence type="ECO:0000256" key="5">
    <source>
        <dbReference type="ARBA" id="ARBA00023136"/>
    </source>
</evidence>
<dbReference type="PANTHER" id="PTHR30086:SF20">
    <property type="entry name" value="ARGININE EXPORTER PROTEIN ARGO-RELATED"/>
    <property type="match status" value="1"/>
</dbReference>
<keyword evidence="3 6" id="KW-0812">Transmembrane</keyword>
<dbReference type="InterPro" id="IPR001123">
    <property type="entry name" value="LeuE-type"/>
</dbReference>
<dbReference type="PANTHER" id="PTHR30086">
    <property type="entry name" value="ARGININE EXPORTER PROTEIN ARGO"/>
    <property type="match status" value="1"/>
</dbReference>
<feature type="transmembrane region" description="Helical" evidence="6">
    <location>
        <begin position="113"/>
        <end position="134"/>
    </location>
</feature>
<organism evidence="7 8">
    <name type="scientific">Paractinoplanes abujensis</name>
    <dbReference type="NCBI Taxonomy" id="882441"/>
    <lineage>
        <taxon>Bacteria</taxon>
        <taxon>Bacillati</taxon>
        <taxon>Actinomycetota</taxon>
        <taxon>Actinomycetes</taxon>
        <taxon>Micromonosporales</taxon>
        <taxon>Micromonosporaceae</taxon>
        <taxon>Paractinoplanes</taxon>
    </lineage>
</organism>
<dbReference type="PIRSF" id="PIRSF006324">
    <property type="entry name" value="LeuE"/>
    <property type="match status" value="1"/>
</dbReference>
<evidence type="ECO:0000313" key="8">
    <source>
        <dbReference type="Proteomes" id="UP000542742"/>
    </source>
</evidence>
<evidence type="ECO:0000256" key="6">
    <source>
        <dbReference type="SAM" id="Phobius"/>
    </source>
</evidence>
<reference evidence="7 8" key="1">
    <citation type="submission" date="2020-08" db="EMBL/GenBank/DDBJ databases">
        <title>Sequencing the genomes of 1000 actinobacteria strains.</title>
        <authorList>
            <person name="Klenk H.-P."/>
        </authorList>
    </citation>
    <scope>NUCLEOTIDE SEQUENCE [LARGE SCALE GENOMIC DNA]</scope>
    <source>
        <strain evidence="7 8">DSM 45518</strain>
    </source>
</reference>
<dbReference type="GO" id="GO:0005886">
    <property type="term" value="C:plasma membrane"/>
    <property type="evidence" value="ECO:0007669"/>
    <property type="project" value="UniProtKB-SubCell"/>
</dbReference>
<dbReference type="AlphaFoldDB" id="A0A7W7CN61"/>
<gene>
    <name evidence="7" type="ORF">BKA14_001770</name>
</gene>
<evidence type="ECO:0000256" key="2">
    <source>
        <dbReference type="ARBA" id="ARBA00022475"/>
    </source>
</evidence>
<dbReference type="Proteomes" id="UP000542742">
    <property type="component" value="Unassembled WGS sequence"/>
</dbReference>
<keyword evidence="4 6" id="KW-1133">Transmembrane helix</keyword>
<feature type="transmembrane region" description="Helical" evidence="6">
    <location>
        <begin position="38"/>
        <end position="64"/>
    </location>
</feature>
<name>A0A7W7CN61_9ACTN</name>
<evidence type="ECO:0000256" key="3">
    <source>
        <dbReference type="ARBA" id="ARBA00022692"/>
    </source>
</evidence>
<evidence type="ECO:0000256" key="4">
    <source>
        <dbReference type="ARBA" id="ARBA00022989"/>
    </source>
</evidence>
<accession>A0A7W7CN61</accession>
<protein>
    <submittedName>
        <fullName evidence="7">Threonine/homoserine/homoserine lactone efflux protein</fullName>
    </submittedName>
</protein>